<feature type="compositionally biased region" description="Basic and acidic residues" evidence="1">
    <location>
        <begin position="955"/>
        <end position="967"/>
    </location>
</feature>
<name>A0A183A7D5_9TREM</name>
<reference evidence="4" key="1">
    <citation type="submission" date="2016-06" db="UniProtKB">
        <authorList>
            <consortium name="WormBaseParasite"/>
        </authorList>
    </citation>
    <scope>IDENTIFICATION</scope>
</reference>
<evidence type="ECO:0000313" key="3">
    <source>
        <dbReference type="Proteomes" id="UP000272942"/>
    </source>
</evidence>
<feature type="compositionally biased region" description="Polar residues" evidence="1">
    <location>
        <begin position="899"/>
        <end position="915"/>
    </location>
</feature>
<feature type="region of interest" description="Disordered" evidence="1">
    <location>
        <begin position="508"/>
        <end position="528"/>
    </location>
</feature>
<evidence type="ECO:0000256" key="1">
    <source>
        <dbReference type="SAM" id="MobiDB-lite"/>
    </source>
</evidence>
<feature type="compositionally biased region" description="Polar residues" evidence="1">
    <location>
        <begin position="215"/>
        <end position="226"/>
    </location>
</feature>
<dbReference type="WBParaSite" id="ECPE_0000287301-mRNA-1">
    <property type="protein sequence ID" value="ECPE_0000287301-mRNA-1"/>
    <property type="gene ID" value="ECPE_0000287301"/>
</dbReference>
<keyword evidence="3" id="KW-1185">Reference proteome</keyword>
<feature type="compositionally biased region" description="Polar residues" evidence="1">
    <location>
        <begin position="1235"/>
        <end position="1245"/>
    </location>
</feature>
<organism evidence="4">
    <name type="scientific">Echinostoma caproni</name>
    <dbReference type="NCBI Taxonomy" id="27848"/>
    <lineage>
        <taxon>Eukaryota</taxon>
        <taxon>Metazoa</taxon>
        <taxon>Spiralia</taxon>
        <taxon>Lophotrochozoa</taxon>
        <taxon>Platyhelminthes</taxon>
        <taxon>Trematoda</taxon>
        <taxon>Digenea</taxon>
        <taxon>Plagiorchiida</taxon>
        <taxon>Echinostomata</taxon>
        <taxon>Echinostomatoidea</taxon>
        <taxon>Echinostomatidae</taxon>
        <taxon>Echinostoma</taxon>
    </lineage>
</organism>
<evidence type="ECO:0000313" key="2">
    <source>
        <dbReference type="EMBL" id="VDP67674.1"/>
    </source>
</evidence>
<feature type="region of interest" description="Disordered" evidence="1">
    <location>
        <begin position="863"/>
        <end position="996"/>
    </location>
</feature>
<feature type="region of interest" description="Disordered" evidence="1">
    <location>
        <begin position="1199"/>
        <end position="1299"/>
    </location>
</feature>
<accession>A0A183A7D5</accession>
<feature type="region of interest" description="Disordered" evidence="1">
    <location>
        <begin position="1"/>
        <end position="32"/>
    </location>
</feature>
<gene>
    <name evidence="2" type="ORF">ECPE_LOCUS2870</name>
</gene>
<dbReference type="EMBL" id="UZAN01039916">
    <property type="protein sequence ID" value="VDP67674.1"/>
    <property type="molecule type" value="Genomic_DNA"/>
</dbReference>
<feature type="compositionally biased region" description="Polar residues" evidence="1">
    <location>
        <begin position="420"/>
        <end position="429"/>
    </location>
</feature>
<dbReference type="OrthoDB" id="10035553at2759"/>
<feature type="compositionally biased region" description="Acidic residues" evidence="1">
    <location>
        <begin position="1215"/>
        <end position="1234"/>
    </location>
</feature>
<feature type="region of interest" description="Disordered" evidence="1">
    <location>
        <begin position="540"/>
        <end position="566"/>
    </location>
</feature>
<feature type="region of interest" description="Disordered" evidence="1">
    <location>
        <begin position="398"/>
        <end position="446"/>
    </location>
</feature>
<feature type="compositionally biased region" description="Polar residues" evidence="1">
    <location>
        <begin position="880"/>
        <end position="891"/>
    </location>
</feature>
<feature type="compositionally biased region" description="Low complexity" evidence="1">
    <location>
        <begin position="925"/>
        <end position="938"/>
    </location>
</feature>
<dbReference type="Proteomes" id="UP000272942">
    <property type="component" value="Unassembled WGS sequence"/>
</dbReference>
<proteinExistence type="predicted"/>
<feature type="compositionally biased region" description="Low complexity" evidence="1">
    <location>
        <begin position="14"/>
        <end position="30"/>
    </location>
</feature>
<feature type="region of interest" description="Disordered" evidence="1">
    <location>
        <begin position="1112"/>
        <end position="1187"/>
    </location>
</feature>
<feature type="compositionally biased region" description="Polar residues" evidence="1">
    <location>
        <begin position="509"/>
        <end position="519"/>
    </location>
</feature>
<sequence>METPQLHKVTQPTPSSAAPASSNVNPSHSVQDPLLQWIPSSISHSLSTLRINSQPPRNSSSEQYSLFPERGFTSTPLRRTESAQLAAKPTVSVDENGEQLELVNPHPVLRHAEEDPIETHDQVVAEMAAQGIVWAPPNVMEPRNASQTADGLSARNTRWYSAGIEEEQLVTQPSPNHWVAEDKTRSGSDSYFADGSKQTGRSKRYTHPSGAPQAHPNSPLSQSSTMPPDGVSIEPLPSIPTSRDHQSISEGDVQSRTLANDLTTKTTDTLTQVNDAGHRDLKARLDHEIALRKQQDDYIRQLQKYYDNLLTKHALAEVTIDQLRMGSKVRSESEDRTNSRANTHRASDLGLIDRSARYQSQPLSALPNLRRGSQLFGASNEQLVASGPQLRYASTPMLVSTAQQQQPPPRQGRLTESRDWSTTQTSFPQLTEDPGGNSRAGGSGVRQIDWTYGNERYASSERLCQTVPEEGEPNYFDLNKVDTPPSSADARMQRRLSNSTVVCKPVKSHVTNESVSTETADQRPHDAAFSLRDRHMHSMNRKEPEDRQHSVHPKQPTTVSNNEVGLGPDEVHLDLMTSVMELKAKLDHIRLRIADHDDALTESDIRPLRAQYIQLKKCYHLARRRWCEDSKRAGTFEFDSSQTLDKELFQLRLQLDDIEACLQLTGSPMNEPNNFSGKPQLNDSYVRNFPVNSGHTIGSNSKYPTVVDSGVLSSPSRSDREHDLSSVSSSPLVKGKYYCSLRAVELTAMNWFLIQCSSYILFASWCVRALTYNLRALEDLYVDLMDRYNKLKECDASHEQATRLYDIMKRLYDLAITVNGHSSVIPTPEELESVFQLDGDTRKLSEDLEKMIRTERELSAYSSYSNVSGRDPYLDPAQPPVSNSGHTLNNNKSHHDPVPSTSGLTQNTMTFSNRGFGTHQPHAPGSDGSSSAQDSGLSTPPVSEPRSCRIGKLNGSREQRLVLESTKRRMTTIESDSSPTAKSIPTYSTLGHPSDSGLPGSFPSNRDPYFVASGAPTSKPKAGSRTVSAILTNSCAPVNYNAASIEVQPNDDDSTKKRMEAIEAGIRFLQEKMQEVCNQRPSSRMALDDAPLDGSMDASVLWSEPKLIREQPSTTNIGLNRSRRGRKSRSTVTKRPAYQQSANYEQLNHSDPDGSGTRRDGERQNKVTSNGPTKCDNGHDNSCTPLKVRGLYKPELIRNMRHQNRSPGDVSSGDDASESPENDGNADEESDYTDQDTCSPHGSDSQDSDTDCLDQEQGVSFHPCRGVKPRSILRQNNPKTTAPVHKHPSVTLNPTSHRDTRHRYPSFAFDRSMSAACDLHQFPSESPHSFQPGTFGGSMPVLIHPNECCDAHSASVGHRTSSNLCPRHSLRLSELAQTQNEFCRPPPPPKPAFLAEPHLVSTCGTCGGSGRVSASYVDHIRRPLMPNRTQTTTYGRRVLSFANLIQDGSILNPINQTCIREYTEVGGRRYTVRELACNTPLSGPNPFSMRMYPWCSPAVDMFPSRNEMHFEIESITAASLALRLWCLPDPLTEILYLD</sequence>
<feature type="compositionally biased region" description="Basic and acidic residues" evidence="1">
    <location>
        <begin position="540"/>
        <end position="549"/>
    </location>
</feature>
<feature type="compositionally biased region" description="Basic and acidic residues" evidence="1">
    <location>
        <begin position="1148"/>
        <end position="1165"/>
    </location>
</feature>
<feature type="compositionally biased region" description="Polar residues" evidence="1">
    <location>
        <begin position="1130"/>
        <end position="1147"/>
    </location>
</feature>
<protein>
    <submittedName>
        <fullName evidence="4">Similar to</fullName>
    </submittedName>
</protein>
<feature type="compositionally biased region" description="Polar residues" evidence="1">
    <location>
        <begin position="972"/>
        <end position="991"/>
    </location>
</feature>
<feature type="region of interest" description="Disordered" evidence="1">
    <location>
        <begin position="166"/>
        <end position="260"/>
    </location>
</feature>
<reference evidence="2 3" key="2">
    <citation type="submission" date="2018-11" db="EMBL/GenBank/DDBJ databases">
        <authorList>
            <consortium name="Pathogen Informatics"/>
        </authorList>
    </citation>
    <scope>NUCLEOTIDE SEQUENCE [LARGE SCALE GENOMIC DNA]</scope>
    <source>
        <strain evidence="2 3">Egypt</strain>
    </source>
</reference>
<evidence type="ECO:0000313" key="4">
    <source>
        <dbReference type="WBParaSite" id="ECPE_0000287301-mRNA-1"/>
    </source>
</evidence>